<dbReference type="RefSeq" id="WP_035071209.1">
    <property type="nucleotide sequence ID" value="NZ_JMIH01000014.1"/>
</dbReference>
<dbReference type="EMBL" id="JMIH01000014">
    <property type="protein sequence ID" value="KEO74881.1"/>
    <property type="molecule type" value="Genomic_DNA"/>
</dbReference>
<reference evidence="1 2" key="1">
    <citation type="submission" date="2014-04" db="EMBL/GenBank/DDBJ databases">
        <title>Characterization and application of a salt tolerant electro-active bacterium.</title>
        <authorList>
            <person name="Yang L."/>
            <person name="Wei S."/>
            <person name="Tay Q.X.M."/>
        </authorList>
    </citation>
    <scope>NUCLEOTIDE SEQUENCE [LARGE SCALE GENOMIC DNA]</scope>
    <source>
        <strain evidence="1 2">LY1</strain>
    </source>
</reference>
<organism evidence="1 2">
    <name type="scientific">Anditalea andensis</name>
    <dbReference type="NCBI Taxonomy" id="1048983"/>
    <lineage>
        <taxon>Bacteria</taxon>
        <taxon>Pseudomonadati</taxon>
        <taxon>Bacteroidota</taxon>
        <taxon>Cytophagia</taxon>
        <taxon>Cytophagales</taxon>
        <taxon>Cytophagaceae</taxon>
        <taxon>Anditalea</taxon>
    </lineage>
</organism>
<gene>
    <name evidence="1" type="ORF">EL17_04165</name>
</gene>
<evidence type="ECO:0000313" key="2">
    <source>
        <dbReference type="Proteomes" id="UP000027821"/>
    </source>
</evidence>
<sequence>MSYDLESFYKKEDEFTVDDYSKRSKKTKEEAQKEFDAWVREKRIAPSERTTDKINNEGPFFKFF</sequence>
<name>A0A074KY23_9BACT</name>
<accession>A0A074KY23</accession>
<evidence type="ECO:0000313" key="1">
    <source>
        <dbReference type="EMBL" id="KEO74881.1"/>
    </source>
</evidence>
<dbReference type="Proteomes" id="UP000027821">
    <property type="component" value="Unassembled WGS sequence"/>
</dbReference>
<proteinExistence type="predicted"/>
<dbReference type="OrthoDB" id="9902041at2"/>
<protein>
    <submittedName>
        <fullName evidence="1">Uncharacterized protein</fullName>
    </submittedName>
</protein>
<dbReference type="AlphaFoldDB" id="A0A074KY23"/>
<comment type="caution">
    <text evidence="1">The sequence shown here is derived from an EMBL/GenBank/DDBJ whole genome shotgun (WGS) entry which is preliminary data.</text>
</comment>
<keyword evidence="2" id="KW-1185">Reference proteome</keyword>